<protein>
    <submittedName>
        <fullName evidence="1">Uncharacterized protein</fullName>
    </submittedName>
</protein>
<organism evidence="1 2">
    <name type="scientific">Paraburkholderia hiiakae</name>
    <dbReference type="NCBI Taxonomy" id="1081782"/>
    <lineage>
        <taxon>Bacteria</taxon>
        <taxon>Pseudomonadati</taxon>
        <taxon>Pseudomonadota</taxon>
        <taxon>Betaproteobacteria</taxon>
        <taxon>Burkholderiales</taxon>
        <taxon>Burkholderiaceae</taxon>
        <taxon>Paraburkholderia</taxon>
    </lineage>
</organism>
<dbReference type="Proteomes" id="UP000656319">
    <property type="component" value="Unassembled WGS sequence"/>
</dbReference>
<evidence type="ECO:0000313" key="1">
    <source>
        <dbReference type="EMBL" id="CAD6562175.1"/>
    </source>
</evidence>
<evidence type="ECO:0000313" key="2">
    <source>
        <dbReference type="Proteomes" id="UP000656319"/>
    </source>
</evidence>
<accession>A0ABN7IKW2</accession>
<gene>
    <name evidence="1" type="ORF">LMG27952_07700</name>
</gene>
<keyword evidence="2" id="KW-1185">Reference proteome</keyword>
<comment type="caution">
    <text evidence="1">The sequence shown here is derived from an EMBL/GenBank/DDBJ whole genome shotgun (WGS) entry which is preliminary data.</text>
</comment>
<name>A0ABN7IKW2_9BURK</name>
<dbReference type="RefSeq" id="WP_201701091.1">
    <property type="nucleotide sequence ID" value="NZ_CAJHCQ010000045.1"/>
</dbReference>
<reference evidence="1 2" key="1">
    <citation type="submission" date="2020-10" db="EMBL/GenBank/DDBJ databases">
        <authorList>
            <person name="Peeters C."/>
        </authorList>
    </citation>
    <scope>NUCLEOTIDE SEQUENCE [LARGE SCALE GENOMIC DNA]</scope>
    <source>
        <strain evidence="1 2">LMG 27952</strain>
    </source>
</reference>
<sequence length="147" mass="16154">MSFFELNTAGAMLAKARRELSRLEGEASIDHVYNLFTTAYHVTDYLKPVLSEVDHKSLLADPIIRHCADVCNKAKHMVLTRGRPDPSTLSVSGAIGGAPINSIAINASGERWVRWPDGTELEVVQFARSVITRLEQIFAQHGVPADV</sequence>
<proteinExistence type="predicted"/>
<dbReference type="EMBL" id="CAJHCQ010000045">
    <property type="protein sequence ID" value="CAD6562175.1"/>
    <property type="molecule type" value="Genomic_DNA"/>
</dbReference>